<dbReference type="Proteomes" id="UP001056778">
    <property type="component" value="Chromosome 4"/>
</dbReference>
<keyword evidence="2" id="KW-1185">Reference proteome</keyword>
<reference evidence="1" key="1">
    <citation type="submission" date="2022-04" db="EMBL/GenBank/DDBJ databases">
        <title>Chromosome-scale genome assembly of Holotrichia oblita Faldermann.</title>
        <authorList>
            <person name="Rongchong L."/>
        </authorList>
    </citation>
    <scope>NUCLEOTIDE SEQUENCE</scope>
    <source>
        <strain evidence="1">81SQS9</strain>
    </source>
</reference>
<accession>A0ACB9T8S9</accession>
<comment type="caution">
    <text evidence="1">The sequence shown here is derived from an EMBL/GenBank/DDBJ whole genome shotgun (WGS) entry which is preliminary data.</text>
</comment>
<evidence type="ECO:0000313" key="2">
    <source>
        <dbReference type="Proteomes" id="UP001056778"/>
    </source>
</evidence>
<organism evidence="1 2">
    <name type="scientific">Holotrichia oblita</name>
    <name type="common">Chafer beetle</name>
    <dbReference type="NCBI Taxonomy" id="644536"/>
    <lineage>
        <taxon>Eukaryota</taxon>
        <taxon>Metazoa</taxon>
        <taxon>Ecdysozoa</taxon>
        <taxon>Arthropoda</taxon>
        <taxon>Hexapoda</taxon>
        <taxon>Insecta</taxon>
        <taxon>Pterygota</taxon>
        <taxon>Neoptera</taxon>
        <taxon>Endopterygota</taxon>
        <taxon>Coleoptera</taxon>
        <taxon>Polyphaga</taxon>
        <taxon>Scarabaeiformia</taxon>
        <taxon>Scarabaeidae</taxon>
        <taxon>Melolonthinae</taxon>
        <taxon>Holotrichia</taxon>
    </lineage>
</organism>
<protein>
    <submittedName>
        <fullName evidence="1">Zinc finger fyve/phd-type</fullName>
    </submittedName>
</protein>
<dbReference type="EMBL" id="CM043018">
    <property type="protein sequence ID" value="KAI4463253.1"/>
    <property type="molecule type" value="Genomic_DNA"/>
</dbReference>
<evidence type="ECO:0000313" key="1">
    <source>
        <dbReference type="EMBL" id="KAI4463253.1"/>
    </source>
</evidence>
<gene>
    <name evidence="1" type="ORF">MML48_4g00000710</name>
</gene>
<sequence length="628" mass="70789">MAISCAICERNIGRYEDYICCRSHCNGNFHIKCVGQSVIDYTSLKQNNKLKEWICKTCLNSEQVAITLEDTSEKRPLTSNTTVDDIIAAAVNKPVNLLSDNVISVLQEEINKLKFQNKTLIDEINKLKTHYKTTDNSETRNPVPICENIEAVERKGEGVVGEKDKDLIPDVATVAQHLSIQVGAFDSDTISLNTPSSSSTIQEQDEGNANTEPATKTRTCEKQKKRCVSIDDLMENERLERIQMIELREIRMKIEKENLEKAELGKQLIKQQLMAAQSINKLSKTELSYQLAIRGVTQDATVEVMRSTLRGLIKLEKSSSFVAPTYPSAFDEDKDTIETDVKAKAAGRASSTINPFRTLTQIGESDNEDSADDDNISDSRPNVSAAMVKSIPVSKWNLTYSGNNQIISLNAFLERVEETRIARNISHKVLFISALDLFTEIALIWYRVNRKHFHNWNELTQGLREEFLPVNYDDKLLEEVKHRTQGQKESIGLYLSVMSNLFLGLVEITSVSQLQKLCRQLEARRVSVESFVPPPGKNNRFEPDLAYAQVTTNLAQLQVNPSESAVINVNNDTSQSRVNSLNCWNCGRSGHRSSQCRQPHTKHYYRCGRPQVAVSTCSNCSKNFRPTR</sequence>
<name>A0ACB9T8S9_HOLOL</name>
<proteinExistence type="predicted"/>